<dbReference type="InterPro" id="IPR043502">
    <property type="entry name" value="DNA/RNA_pol_sf"/>
</dbReference>
<dbReference type="AlphaFoldDB" id="A0A914WEF4"/>
<feature type="domain" description="Reverse transcriptase" evidence="1">
    <location>
        <begin position="63"/>
        <end position="157"/>
    </location>
</feature>
<reference evidence="3" key="1">
    <citation type="submission" date="2022-11" db="UniProtKB">
        <authorList>
            <consortium name="WormBaseParasite"/>
        </authorList>
    </citation>
    <scope>IDENTIFICATION</scope>
</reference>
<sequence>MKNRKATGPDDVPAEVWKLLGDHGTTILVDLFNQVVTEGCVPQMWSTSVMVPIWKGKGDVAECLNYRPIHLLCHTMKIFKQILDTWIRAIIKITPNQCGFVPRCGTTDAIHAARLLLEKHREKNKTVHTAFLDLEKAFDRVLHELIWHALRSHGVPEVYVN</sequence>
<proteinExistence type="predicted"/>
<dbReference type="WBParaSite" id="PSAMB.scaffold3794size16875.g22541.t1">
    <property type="protein sequence ID" value="PSAMB.scaffold3794size16875.g22541.t1"/>
    <property type="gene ID" value="PSAMB.scaffold3794size16875.g22541"/>
</dbReference>
<evidence type="ECO:0000313" key="2">
    <source>
        <dbReference type="Proteomes" id="UP000887566"/>
    </source>
</evidence>
<dbReference type="Proteomes" id="UP000887566">
    <property type="component" value="Unplaced"/>
</dbReference>
<protein>
    <submittedName>
        <fullName evidence="3">Reverse transcriptase domain-containing protein</fullName>
    </submittedName>
</protein>
<dbReference type="SUPFAM" id="SSF56672">
    <property type="entry name" value="DNA/RNA polymerases"/>
    <property type="match status" value="1"/>
</dbReference>
<dbReference type="PANTHER" id="PTHR19446">
    <property type="entry name" value="REVERSE TRANSCRIPTASES"/>
    <property type="match status" value="1"/>
</dbReference>
<dbReference type="Pfam" id="PF00078">
    <property type="entry name" value="RVT_1"/>
    <property type="match status" value="1"/>
</dbReference>
<organism evidence="2 3">
    <name type="scientific">Plectus sambesii</name>
    <dbReference type="NCBI Taxonomy" id="2011161"/>
    <lineage>
        <taxon>Eukaryota</taxon>
        <taxon>Metazoa</taxon>
        <taxon>Ecdysozoa</taxon>
        <taxon>Nematoda</taxon>
        <taxon>Chromadorea</taxon>
        <taxon>Plectida</taxon>
        <taxon>Plectina</taxon>
        <taxon>Plectoidea</taxon>
        <taxon>Plectidae</taxon>
        <taxon>Plectus</taxon>
    </lineage>
</organism>
<dbReference type="InterPro" id="IPR000477">
    <property type="entry name" value="RT_dom"/>
</dbReference>
<evidence type="ECO:0000313" key="3">
    <source>
        <dbReference type="WBParaSite" id="PSAMB.scaffold3794size16875.g22541.t1"/>
    </source>
</evidence>
<accession>A0A914WEF4</accession>
<keyword evidence="2" id="KW-1185">Reference proteome</keyword>
<name>A0A914WEF4_9BILA</name>
<dbReference type="CDD" id="cd01650">
    <property type="entry name" value="RT_nLTR_like"/>
    <property type="match status" value="1"/>
</dbReference>
<evidence type="ECO:0000259" key="1">
    <source>
        <dbReference type="Pfam" id="PF00078"/>
    </source>
</evidence>